<proteinExistence type="predicted"/>
<evidence type="ECO:0000313" key="3">
    <source>
        <dbReference type="EMBL" id="CAI5449973.1"/>
    </source>
</evidence>
<feature type="domain" description="Chondroitin proteoglycan 4" evidence="2">
    <location>
        <begin position="29"/>
        <end position="117"/>
    </location>
</feature>
<dbReference type="OrthoDB" id="5826574at2759"/>
<comment type="caution">
    <text evidence="3">The sequence shown here is derived from an EMBL/GenBank/DDBJ whole genome shotgun (WGS) entry which is preliminary data.</text>
</comment>
<evidence type="ECO:0000313" key="4">
    <source>
        <dbReference type="Proteomes" id="UP001152747"/>
    </source>
</evidence>
<dbReference type="InterPro" id="IPR029153">
    <property type="entry name" value="CPG4"/>
</dbReference>
<protein>
    <recommendedName>
        <fullName evidence="2">Chondroitin proteoglycan 4 domain-containing protein</fullName>
    </recommendedName>
</protein>
<keyword evidence="4" id="KW-1185">Reference proteome</keyword>
<evidence type="ECO:0000256" key="1">
    <source>
        <dbReference type="SAM" id="SignalP"/>
    </source>
</evidence>
<dbReference type="Pfam" id="PF15481">
    <property type="entry name" value="CPG4"/>
    <property type="match status" value="1"/>
</dbReference>
<evidence type="ECO:0000259" key="2">
    <source>
        <dbReference type="Pfam" id="PF15481"/>
    </source>
</evidence>
<dbReference type="EMBL" id="CANHGI010000005">
    <property type="protein sequence ID" value="CAI5449973.1"/>
    <property type="molecule type" value="Genomic_DNA"/>
</dbReference>
<dbReference type="AlphaFoldDB" id="A0A9P1IQ57"/>
<organism evidence="3 4">
    <name type="scientific">Caenorhabditis angaria</name>
    <dbReference type="NCBI Taxonomy" id="860376"/>
    <lineage>
        <taxon>Eukaryota</taxon>
        <taxon>Metazoa</taxon>
        <taxon>Ecdysozoa</taxon>
        <taxon>Nematoda</taxon>
        <taxon>Chromadorea</taxon>
        <taxon>Rhabditida</taxon>
        <taxon>Rhabditina</taxon>
        <taxon>Rhabditomorpha</taxon>
        <taxon>Rhabditoidea</taxon>
        <taxon>Rhabditidae</taxon>
        <taxon>Peloderinae</taxon>
        <taxon>Caenorhabditis</taxon>
    </lineage>
</organism>
<accession>A0A9P1IQ57</accession>
<keyword evidence="1" id="KW-0732">Signal</keyword>
<feature type="signal peptide" evidence="1">
    <location>
        <begin position="1"/>
        <end position="21"/>
    </location>
</feature>
<gene>
    <name evidence="3" type="ORF">CAMP_LOCUS12610</name>
</gene>
<sequence length="224" mass="25848">MFNFSLIFAVFGFSAVFSAETAPDEISPCLKKCLTPMAKLERSFSYIFNNFEKACDLLEDTAFCARKCEKEDQTKFYQYTTFYRIHCIDYQEDLEEHIPCIAAAAKEADDVCRDKCKHAHKVMKNAEKEEKMKSECRTLECSTICYFDELTESCPEAKDILLKINLGQIHSISNSIHPANMDKMIKECRQIHDIEYMRAKLLASTQSLMLDHSGVQEEQENPEN</sequence>
<dbReference type="Proteomes" id="UP001152747">
    <property type="component" value="Unassembled WGS sequence"/>
</dbReference>
<feature type="chain" id="PRO_5040192910" description="Chondroitin proteoglycan 4 domain-containing protein" evidence="1">
    <location>
        <begin position="22"/>
        <end position="224"/>
    </location>
</feature>
<reference evidence="3" key="1">
    <citation type="submission" date="2022-11" db="EMBL/GenBank/DDBJ databases">
        <authorList>
            <person name="Kikuchi T."/>
        </authorList>
    </citation>
    <scope>NUCLEOTIDE SEQUENCE</scope>
    <source>
        <strain evidence="3">PS1010</strain>
    </source>
</reference>
<name>A0A9P1IQ57_9PELO</name>